<dbReference type="Proteomes" id="UP000235371">
    <property type="component" value="Unassembled WGS sequence"/>
</dbReference>
<dbReference type="AlphaFoldDB" id="A0A2J6SW91"/>
<dbReference type="Pfam" id="PF00651">
    <property type="entry name" value="BTB"/>
    <property type="match status" value="1"/>
</dbReference>
<keyword evidence="3" id="KW-1185">Reference proteome</keyword>
<dbReference type="InParanoid" id="A0A2J6SW91"/>
<dbReference type="OrthoDB" id="3532245at2759"/>
<organism evidence="2 3">
    <name type="scientific">Hyaloscypha bicolor E</name>
    <dbReference type="NCBI Taxonomy" id="1095630"/>
    <lineage>
        <taxon>Eukaryota</taxon>
        <taxon>Fungi</taxon>
        <taxon>Dikarya</taxon>
        <taxon>Ascomycota</taxon>
        <taxon>Pezizomycotina</taxon>
        <taxon>Leotiomycetes</taxon>
        <taxon>Helotiales</taxon>
        <taxon>Hyaloscyphaceae</taxon>
        <taxon>Hyaloscypha</taxon>
        <taxon>Hyaloscypha bicolor</taxon>
    </lineage>
</organism>
<accession>A0A2J6SW91</accession>
<dbReference type="PROSITE" id="PS50097">
    <property type="entry name" value="BTB"/>
    <property type="match status" value="1"/>
</dbReference>
<evidence type="ECO:0000313" key="2">
    <source>
        <dbReference type="EMBL" id="PMD55038.1"/>
    </source>
</evidence>
<gene>
    <name evidence="2" type="ORF">K444DRAFT_666947</name>
</gene>
<evidence type="ECO:0000313" key="3">
    <source>
        <dbReference type="Proteomes" id="UP000235371"/>
    </source>
</evidence>
<dbReference type="InterPro" id="IPR011333">
    <property type="entry name" value="SKP1/BTB/POZ_sf"/>
</dbReference>
<proteinExistence type="predicted"/>
<dbReference type="GeneID" id="36595321"/>
<sequence>MPSQKRKANGHVCECFKAHETKDECEKQALVNEREDCGAKHRAITAQVILYSETVEVLAGNEDKQTFIVHRDLLALHSAYFLDLFKDKGRGVDKQILISMKPSLFADFVSWVYFGEFLKVENDALEGAASVDDLWEWGRVFKAPAFQNFCMDDCRAYCKSSDTNPTKNPWPFINGIKQMYSTTPKESQLRKLAVNSLSYKNPLHKYRKGSAAWKEWKALLTGQDSQEAWINDLREDFSLEAGKDWKKIPPWDDQHRNDYMEKEIALEDRWDAQILARPIAAIKSAALAKTDVRSIIEWAHLQRGVKSEQE</sequence>
<dbReference type="Gene3D" id="3.30.710.10">
    <property type="entry name" value="Potassium Channel Kv1.1, Chain A"/>
    <property type="match status" value="1"/>
</dbReference>
<dbReference type="EMBL" id="KZ613856">
    <property type="protein sequence ID" value="PMD55038.1"/>
    <property type="molecule type" value="Genomic_DNA"/>
</dbReference>
<dbReference type="RefSeq" id="XP_024731942.1">
    <property type="nucleotide sequence ID" value="XM_024887245.1"/>
</dbReference>
<dbReference type="CDD" id="cd18186">
    <property type="entry name" value="BTB_POZ_ZBTB_KLHL-like"/>
    <property type="match status" value="1"/>
</dbReference>
<feature type="domain" description="BTB" evidence="1">
    <location>
        <begin position="53"/>
        <end position="121"/>
    </location>
</feature>
<dbReference type="SUPFAM" id="SSF54695">
    <property type="entry name" value="POZ domain"/>
    <property type="match status" value="1"/>
</dbReference>
<protein>
    <recommendedName>
        <fullName evidence="1">BTB domain-containing protein</fullName>
    </recommendedName>
</protein>
<name>A0A2J6SW91_9HELO</name>
<dbReference type="InterPro" id="IPR000210">
    <property type="entry name" value="BTB/POZ_dom"/>
</dbReference>
<evidence type="ECO:0000259" key="1">
    <source>
        <dbReference type="PROSITE" id="PS50097"/>
    </source>
</evidence>
<reference evidence="2 3" key="1">
    <citation type="submission" date="2016-04" db="EMBL/GenBank/DDBJ databases">
        <title>A degradative enzymes factory behind the ericoid mycorrhizal symbiosis.</title>
        <authorList>
            <consortium name="DOE Joint Genome Institute"/>
            <person name="Martino E."/>
            <person name="Morin E."/>
            <person name="Grelet G."/>
            <person name="Kuo A."/>
            <person name="Kohler A."/>
            <person name="Daghino S."/>
            <person name="Barry K."/>
            <person name="Choi C."/>
            <person name="Cichocki N."/>
            <person name="Clum A."/>
            <person name="Copeland A."/>
            <person name="Hainaut M."/>
            <person name="Haridas S."/>
            <person name="Labutti K."/>
            <person name="Lindquist E."/>
            <person name="Lipzen A."/>
            <person name="Khouja H.-R."/>
            <person name="Murat C."/>
            <person name="Ohm R."/>
            <person name="Olson A."/>
            <person name="Spatafora J."/>
            <person name="Veneault-Fourrey C."/>
            <person name="Henrissat B."/>
            <person name="Grigoriev I."/>
            <person name="Martin F."/>
            <person name="Perotto S."/>
        </authorList>
    </citation>
    <scope>NUCLEOTIDE SEQUENCE [LARGE SCALE GENOMIC DNA]</scope>
    <source>
        <strain evidence="2 3">E</strain>
    </source>
</reference>